<evidence type="ECO:0000256" key="3">
    <source>
        <dbReference type="ARBA" id="ARBA00023004"/>
    </source>
</evidence>
<dbReference type="EMBL" id="JAMZMM010000223">
    <property type="protein sequence ID" value="MCP2730630.1"/>
    <property type="molecule type" value="Genomic_DNA"/>
</dbReference>
<organism evidence="6 7">
    <name type="scientific">Limnofasciculus baicalensis BBK-W-15</name>
    <dbReference type="NCBI Taxonomy" id="2699891"/>
    <lineage>
        <taxon>Bacteria</taxon>
        <taxon>Bacillati</taxon>
        <taxon>Cyanobacteriota</taxon>
        <taxon>Cyanophyceae</taxon>
        <taxon>Coleofasciculales</taxon>
        <taxon>Coleofasciculaceae</taxon>
        <taxon>Limnofasciculus</taxon>
        <taxon>Limnofasciculus baicalensis</taxon>
    </lineage>
</organism>
<evidence type="ECO:0000313" key="6">
    <source>
        <dbReference type="EMBL" id="MCP2730630.1"/>
    </source>
</evidence>
<keyword evidence="4" id="KW-0472">Membrane</keyword>
<comment type="caution">
    <text evidence="6">The sequence shown here is derived from an EMBL/GenBank/DDBJ whole genome shotgun (WGS) entry which is preliminary data.</text>
</comment>
<dbReference type="InterPro" id="IPR012171">
    <property type="entry name" value="Fatty_acid_desaturase"/>
</dbReference>
<keyword evidence="4" id="KW-1133">Transmembrane helix</keyword>
<keyword evidence="3" id="KW-0408">Iron</keyword>
<proteinExistence type="inferred from homology"/>
<protein>
    <submittedName>
        <fullName evidence="6">Fatty acid desaturase</fullName>
        <ecNumber evidence="6">1.14.19.-</ecNumber>
    </submittedName>
</protein>
<dbReference type="GO" id="GO:0016020">
    <property type="term" value="C:membrane"/>
    <property type="evidence" value="ECO:0007669"/>
    <property type="project" value="TreeGrafter"/>
</dbReference>
<comment type="cofactor">
    <cofactor evidence="1">
        <name>Fe(2+)</name>
        <dbReference type="ChEBI" id="CHEBI:29033"/>
    </cofactor>
</comment>
<evidence type="ECO:0000313" key="7">
    <source>
        <dbReference type="Proteomes" id="UP001204953"/>
    </source>
</evidence>
<feature type="transmembrane region" description="Helical" evidence="4">
    <location>
        <begin position="21"/>
        <end position="46"/>
    </location>
</feature>
<name>A0AAE3GTU6_9CYAN</name>
<evidence type="ECO:0000256" key="4">
    <source>
        <dbReference type="SAM" id="Phobius"/>
    </source>
</evidence>
<reference evidence="6" key="1">
    <citation type="submission" date="2022-06" db="EMBL/GenBank/DDBJ databases">
        <title>New cyanobacteria of genus Symplocastrum in benthos of Lake Baikal.</title>
        <authorList>
            <person name="Sorokovikova E."/>
            <person name="Tikhonova I."/>
            <person name="Krasnopeev A."/>
            <person name="Evseev P."/>
            <person name="Gladkikh A."/>
            <person name="Belykh O."/>
        </authorList>
    </citation>
    <scope>NUCLEOTIDE SEQUENCE</scope>
    <source>
        <strain evidence="6">BBK-W-15</strain>
    </source>
</reference>
<feature type="transmembrane region" description="Helical" evidence="4">
    <location>
        <begin position="184"/>
        <end position="205"/>
    </location>
</feature>
<dbReference type="EC" id="1.14.19.-" evidence="6"/>
<accession>A0AAE3GTU6</accession>
<dbReference type="InterPro" id="IPR005804">
    <property type="entry name" value="FA_desaturase_dom"/>
</dbReference>
<evidence type="ECO:0000259" key="5">
    <source>
        <dbReference type="Pfam" id="PF00487"/>
    </source>
</evidence>
<comment type="similarity">
    <text evidence="2">Belongs to the fatty acid desaturase type 2 family.</text>
</comment>
<keyword evidence="7" id="KW-1185">Reference proteome</keyword>
<feature type="transmembrane region" description="Helical" evidence="4">
    <location>
        <begin position="58"/>
        <end position="79"/>
    </location>
</feature>
<dbReference type="PANTHER" id="PTHR19353:SF19">
    <property type="entry name" value="DELTA(5) FATTY ACID DESATURASE C-RELATED"/>
    <property type="match status" value="1"/>
</dbReference>
<feature type="domain" description="Fatty acid desaturase" evidence="5">
    <location>
        <begin position="160"/>
        <end position="258"/>
    </location>
</feature>
<dbReference type="AlphaFoldDB" id="A0AAE3GTU6"/>
<sequence length="321" mass="37180">MTGTISEKSQQTNENYSPESWLIAPIFQTGVLITIAIAIFWTGSLLLLLPLPLSDISLFWLGVAILGRTFLHTGLFIIAHDAMHRSLIPKHKLANDLIGKLALGLYAFFPYERCRRNHWRHHRHPAQINDPDFHDGIHHHPIRWYLKFIREYLPPYQFLFVVSSWGLIFYGMNKTFDISLANFIVFWILPLLLSSMQLFCFGTYLPHRVNDKYPANPHHANSTTYPIFLSFLTCYHFGYHWEHHEYPNIPWYELPDIRFQREPPDLEEMQVVFLLPPSTRGAGGVKNLAKTSIFAKVGCSLFNGGLKHKEMGGRIHSKLSK</sequence>
<evidence type="ECO:0000256" key="2">
    <source>
        <dbReference type="ARBA" id="ARBA00008749"/>
    </source>
</evidence>
<keyword evidence="6" id="KW-0560">Oxidoreductase</keyword>
<evidence type="ECO:0000256" key="1">
    <source>
        <dbReference type="ARBA" id="ARBA00001954"/>
    </source>
</evidence>
<dbReference type="RefSeq" id="WP_254013385.1">
    <property type="nucleotide sequence ID" value="NZ_JAMZMM010000223.1"/>
</dbReference>
<keyword evidence="4" id="KW-0812">Transmembrane</keyword>
<feature type="transmembrane region" description="Helical" evidence="4">
    <location>
        <begin position="153"/>
        <end position="172"/>
    </location>
</feature>
<gene>
    <name evidence="6" type="ORF">NJ959_19560</name>
</gene>
<dbReference type="PANTHER" id="PTHR19353">
    <property type="entry name" value="FATTY ACID DESATURASE 2"/>
    <property type="match status" value="1"/>
</dbReference>
<dbReference type="Pfam" id="PF00487">
    <property type="entry name" value="FA_desaturase"/>
    <property type="match status" value="1"/>
</dbReference>
<dbReference type="Proteomes" id="UP001204953">
    <property type="component" value="Unassembled WGS sequence"/>
</dbReference>
<dbReference type="GO" id="GO:0016717">
    <property type="term" value="F:oxidoreductase activity, acting on paired donors, with oxidation of a pair of donors resulting in the reduction of molecular oxygen to two molecules of water"/>
    <property type="evidence" value="ECO:0007669"/>
    <property type="project" value="TreeGrafter"/>
</dbReference>
<dbReference type="GO" id="GO:0008610">
    <property type="term" value="P:lipid biosynthetic process"/>
    <property type="evidence" value="ECO:0007669"/>
    <property type="project" value="UniProtKB-ARBA"/>
</dbReference>